<gene>
    <name evidence="1" type="primary">pilM</name>
    <name evidence="1" type="ORF">Lnau_0093</name>
</gene>
<reference evidence="1 2" key="1">
    <citation type="submission" date="2015-11" db="EMBL/GenBank/DDBJ databases">
        <title>Genomic analysis of 38 Legionella species identifies large and diverse effector repertoires.</title>
        <authorList>
            <person name="Burstein D."/>
            <person name="Amaro F."/>
            <person name="Zusman T."/>
            <person name="Lifshitz Z."/>
            <person name="Cohen O."/>
            <person name="Gilbert J.A."/>
            <person name="Pupko T."/>
            <person name="Shuman H.A."/>
            <person name="Segal G."/>
        </authorList>
    </citation>
    <scope>NUCLEOTIDE SEQUENCE [LARGE SCALE GENOMIC DNA]</scope>
    <source>
        <strain evidence="1 2">ATCC 49506</strain>
    </source>
</reference>
<dbReference type="Pfam" id="PF11104">
    <property type="entry name" value="PilM_2"/>
    <property type="match status" value="1"/>
</dbReference>
<dbReference type="EMBL" id="LNYO01000001">
    <property type="protein sequence ID" value="KTD39326.1"/>
    <property type="molecule type" value="Genomic_DNA"/>
</dbReference>
<dbReference type="InterPro" id="IPR050696">
    <property type="entry name" value="FtsA/MreB"/>
</dbReference>
<dbReference type="OrthoDB" id="9773403at2"/>
<name>A0A0W0X413_9GAMM</name>
<dbReference type="STRING" id="45070.Lnau_0093"/>
<proteinExistence type="predicted"/>
<dbReference type="Gene3D" id="3.30.1490.300">
    <property type="match status" value="1"/>
</dbReference>
<evidence type="ECO:0000313" key="2">
    <source>
        <dbReference type="Proteomes" id="UP000054725"/>
    </source>
</evidence>
<dbReference type="SUPFAM" id="SSF53067">
    <property type="entry name" value="Actin-like ATPase domain"/>
    <property type="match status" value="1"/>
</dbReference>
<protein>
    <submittedName>
        <fullName evidence="1">Tfp pilus assembly protein, ATPase PilM</fullName>
    </submittedName>
</protein>
<dbReference type="PANTHER" id="PTHR32432:SF3">
    <property type="entry name" value="ETHANOLAMINE UTILIZATION PROTEIN EUTJ"/>
    <property type="match status" value="1"/>
</dbReference>
<dbReference type="PIRSF" id="PIRSF019169">
    <property type="entry name" value="PilM"/>
    <property type="match status" value="1"/>
</dbReference>
<dbReference type="Proteomes" id="UP000054725">
    <property type="component" value="Unassembled WGS sequence"/>
</dbReference>
<dbReference type="InterPro" id="IPR043129">
    <property type="entry name" value="ATPase_NBD"/>
</dbReference>
<organism evidence="1 2">
    <name type="scientific">Legionella nautarum</name>
    <dbReference type="NCBI Taxonomy" id="45070"/>
    <lineage>
        <taxon>Bacteria</taxon>
        <taxon>Pseudomonadati</taxon>
        <taxon>Pseudomonadota</taxon>
        <taxon>Gammaproteobacteria</taxon>
        <taxon>Legionellales</taxon>
        <taxon>Legionellaceae</taxon>
        <taxon>Legionella</taxon>
    </lineage>
</organism>
<dbReference type="PANTHER" id="PTHR32432">
    <property type="entry name" value="CELL DIVISION PROTEIN FTSA-RELATED"/>
    <property type="match status" value="1"/>
</dbReference>
<dbReference type="PATRIC" id="fig|45070.6.peg.95"/>
<dbReference type="NCBIfam" id="TIGR01175">
    <property type="entry name" value="pilM"/>
    <property type="match status" value="1"/>
</dbReference>
<dbReference type="InterPro" id="IPR005883">
    <property type="entry name" value="PilM"/>
</dbReference>
<accession>A0A0W0X413</accession>
<dbReference type="RefSeq" id="WP_058503182.1">
    <property type="nucleotide sequence ID" value="NZ_CAAAIF010000002.1"/>
</dbReference>
<keyword evidence="2" id="KW-1185">Reference proteome</keyword>
<dbReference type="CDD" id="cd24049">
    <property type="entry name" value="ASKHA_NBD_PilM"/>
    <property type="match status" value="1"/>
</dbReference>
<sequence length="332" mass="36790">MLKRFRSKSRTVLGIDLSPTAIKVIEISLQDAKPCIEAYAYHSFPSNIKESAKNDELTAVLKKLLLGINSTAKYAAIALPDSMVISKTIQLVASLNDSEREELAIHEANKSLFSSEEISIDFTVLGASSEFAGMLDILLVISKAENINKPVKAIRNAGVEVKVVELESHALARAIGRLISQNKVIGIIDLGYQLIRLCFINNERILYTREEEVFGNQQFFDVFQQTSLAQSARQNTLLDRESELIVLHIKRNLQFFFANSHHENVEQIYLVGERSNLVQLSKLIQEAVKISTQVANPLNGLIVAKDLNVEELTQLGPSFSVAIGLALRAIAC</sequence>
<dbReference type="Gene3D" id="3.30.420.40">
    <property type="match status" value="2"/>
</dbReference>
<comment type="caution">
    <text evidence="1">The sequence shown here is derived from an EMBL/GenBank/DDBJ whole genome shotgun (WGS) entry which is preliminary data.</text>
</comment>
<evidence type="ECO:0000313" key="1">
    <source>
        <dbReference type="EMBL" id="KTD39326.1"/>
    </source>
</evidence>
<dbReference type="AlphaFoldDB" id="A0A0W0X413"/>